<keyword evidence="3" id="KW-1185">Reference proteome</keyword>
<accession>A0ABN3JZY5</accession>
<proteinExistence type="predicted"/>
<gene>
    <name evidence="2" type="ORF">GCM10010421_39900</name>
</gene>
<name>A0ABN3JZY5_9ACTN</name>
<evidence type="ECO:0000313" key="3">
    <source>
        <dbReference type="Proteomes" id="UP001500460"/>
    </source>
</evidence>
<reference evidence="2 3" key="1">
    <citation type="journal article" date="2019" name="Int. J. Syst. Evol. Microbiol.">
        <title>The Global Catalogue of Microorganisms (GCM) 10K type strain sequencing project: providing services to taxonomists for standard genome sequencing and annotation.</title>
        <authorList>
            <consortium name="The Broad Institute Genomics Platform"/>
            <consortium name="The Broad Institute Genome Sequencing Center for Infectious Disease"/>
            <person name="Wu L."/>
            <person name="Ma J."/>
        </authorList>
    </citation>
    <scope>NUCLEOTIDE SEQUENCE [LARGE SCALE GENOMIC DNA]</scope>
    <source>
        <strain evidence="2 3">JCM 6922</strain>
    </source>
</reference>
<evidence type="ECO:0000259" key="1">
    <source>
        <dbReference type="Pfam" id="PF01609"/>
    </source>
</evidence>
<protein>
    <recommendedName>
        <fullName evidence="1">Transposase IS4-like domain-containing protein</fullName>
    </recommendedName>
</protein>
<evidence type="ECO:0000313" key="2">
    <source>
        <dbReference type="EMBL" id="GAA2444692.1"/>
    </source>
</evidence>
<dbReference type="Proteomes" id="UP001500460">
    <property type="component" value="Unassembled WGS sequence"/>
</dbReference>
<comment type="caution">
    <text evidence="2">The sequence shown here is derived from an EMBL/GenBank/DDBJ whole genome shotgun (WGS) entry which is preliminary data.</text>
</comment>
<dbReference type="Pfam" id="PF01609">
    <property type="entry name" value="DDE_Tnp_1"/>
    <property type="match status" value="1"/>
</dbReference>
<feature type="domain" description="Transposase IS4-like" evidence="1">
    <location>
        <begin position="13"/>
        <end position="163"/>
    </location>
</feature>
<sequence>MLALRQRSRFRRDTVLIVDGTLVPTRDHSVAEQSKNYRYSTNHQVVIDADSRLVVSVGRPLPGNRNDCKAWELSGAKNSVGNTTVIADGGYRGTGLIVPHRREPGQTELPAWKEAHNTSHRKVRARVEHTFARMKTWKILRDCRLKGDGVHHAMLGIARLHNLTLTG</sequence>
<dbReference type="InterPro" id="IPR002559">
    <property type="entry name" value="Transposase_11"/>
</dbReference>
<organism evidence="2 3">
    <name type="scientific">Streptomyces glaucus</name>
    <dbReference type="NCBI Taxonomy" id="284029"/>
    <lineage>
        <taxon>Bacteria</taxon>
        <taxon>Bacillati</taxon>
        <taxon>Actinomycetota</taxon>
        <taxon>Actinomycetes</taxon>
        <taxon>Kitasatosporales</taxon>
        <taxon>Streptomycetaceae</taxon>
        <taxon>Streptomyces</taxon>
    </lineage>
</organism>
<dbReference type="EMBL" id="BAAATK010000026">
    <property type="protein sequence ID" value="GAA2444692.1"/>
    <property type="molecule type" value="Genomic_DNA"/>
</dbReference>